<sequence length="203" mass="21760">MTGHHTTVGAGDVGTFRVASGQTIEVVNTFGGQVVDAWFFAAGDPAEFASMSHSRASLRTIRPAVGSTFVTRRREPLITLVADSSPGIHDMTMPPCDRWRYRQLGAPEHRNCADNLRSALRAEGHGDLEVLPDPLNLFQNSPIDAEGRLTFLESPAPAGSSVRLRAHRDLVAHLSVCPMDIMPINGGAPRSISVAVLDPDEAG</sequence>
<dbReference type="Proteomes" id="UP000183413">
    <property type="component" value="Unassembled WGS sequence"/>
</dbReference>
<dbReference type="RefSeq" id="WP_075020073.1">
    <property type="nucleotide sequence ID" value="NZ_FOVH01000001.1"/>
</dbReference>
<dbReference type="AlphaFoldDB" id="A0A1I4Y1L9"/>
<dbReference type="eggNOG" id="COG3665">
    <property type="taxonomic scope" value="Bacteria"/>
</dbReference>
<evidence type="ECO:0000313" key="3">
    <source>
        <dbReference type="Proteomes" id="UP000183413"/>
    </source>
</evidence>
<dbReference type="PANTHER" id="PTHR31527">
    <property type="entry name" value="RE64534P"/>
    <property type="match status" value="1"/>
</dbReference>
<keyword evidence="3" id="KW-1185">Reference proteome</keyword>
<name>A0A1I4Y1L9_9ACTN</name>
<evidence type="ECO:0000259" key="1">
    <source>
        <dbReference type="Pfam" id="PF09347"/>
    </source>
</evidence>
<dbReference type="Pfam" id="PF09347">
    <property type="entry name" value="DUF1989"/>
    <property type="match status" value="1"/>
</dbReference>
<evidence type="ECO:0000313" key="2">
    <source>
        <dbReference type="EMBL" id="SFN32028.1"/>
    </source>
</evidence>
<organism evidence="2 3">
    <name type="scientific">Actinomadura madurae</name>
    <dbReference type="NCBI Taxonomy" id="1993"/>
    <lineage>
        <taxon>Bacteria</taxon>
        <taxon>Bacillati</taxon>
        <taxon>Actinomycetota</taxon>
        <taxon>Actinomycetes</taxon>
        <taxon>Streptosporangiales</taxon>
        <taxon>Thermomonosporaceae</taxon>
        <taxon>Actinomadura</taxon>
    </lineage>
</organism>
<dbReference type="STRING" id="1993.SAMN04489713_1011141"/>
<protein>
    <recommendedName>
        <fullName evidence="1">DUF1989 domain-containing protein</fullName>
    </recommendedName>
</protein>
<proteinExistence type="predicted"/>
<dbReference type="EMBL" id="FOVH01000001">
    <property type="protein sequence ID" value="SFN32028.1"/>
    <property type="molecule type" value="Genomic_DNA"/>
</dbReference>
<accession>A0A1I4Y1L9</accession>
<dbReference type="PANTHER" id="PTHR31527:SF0">
    <property type="entry name" value="RE64534P"/>
    <property type="match status" value="1"/>
</dbReference>
<reference evidence="2 3" key="1">
    <citation type="submission" date="2016-10" db="EMBL/GenBank/DDBJ databases">
        <authorList>
            <person name="de Groot N.N."/>
        </authorList>
    </citation>
    <scope>NUCLEOTIDE SEQUENCE [LARGE SCALE GENOMIC DNA]</scope>
    <source>
        <strain evidence="2 3">DSM 43067</strain>
    </source>
</reference>
<dbReference type="InParanoid" id="A0A1I4Y1L9"/>
<dbReference type="InterPro" id="IPR018959">
    <property type="entry name" value="DUF1989"/>
</dbReference>
<feature type="domain" description="DUF1989" evidence="1">
    <location>
        <begin position="7"/>
        <end position="171"/>
    </location>
</feature>
<gene>
    <name evidence="2" type="ORF">SAMN04489713_1011141</name>
</gene>